<sequence length="115" mass="12332">MEPALSSVSVPELFAEWFGTPCFGPPAESLSLCPRKEKARPLIRPRLCRGSLALRFAFHGGKDCTHSPFVRPNGIAAQGVEPQGCGERPVGHGWPFGPGPWSGDGVREPGAKRRA</sequence>
<proteinExistence type="predicted"/>
<protein>
    <submittedName>
        <fullName evidence="2">Uncharacterized protein</fullName>
    </submittedName>
</protein>
<gene>
    <name evidence="2" type="ORF">SAMN04244573_02204</name>
</gene>
<dbReference type="AlphaFoldDB" id="A0A1H9IQ20"/>
<name>A0A1H9IQ20_9GAMM</name>
<accession>A0A1H9IQ20</accession>
<dbReference type="EMBL" id="FOFJ01000018">
    <property type="protein sequence ID" value="SEQ76851.1"/>
    <property type="molecule type" value="Genomic_DNA"/>
</dbReference>
<evidence type="ECO:0000313" key="2">
    <source>
        <dbReference type="EMBL" id="SEQ76851.1"/>
    </source>
</evidence>
<dbReference type="Proteomes" id="UP000199267">
    <property type="component" value="Unassembled WGS sequence"/>
</dbReference>
<feature type="compositionally biased region" description="Basic and acidic residues" evidence="1">
    <location>
        <begin position="105"/>
        <end position="115"/>
    </location>
</feature>
<feature type="region of interest" description="Disordered" evidence="1">
    <location>
        <begin position="78"/>
        <end position="115"/>
    </location>
</feature>
<evidence type="ECO:0000256" key="1">
    <source>
        <dbReference type="SAM" id="MobiDB-lite"/>
    </source>
</evidence>
<evidence type="ECO:0000313" key="3">
    <source>
        <dbReference type="Proteomes" id="UP000199267"/>
    </source>
</evidence>
<reference evidence="2 3" key="1">
    <citation type="submission" date="2016-10" db="EMBL/GenBank/DDBJ databases">
        <authorList>
            <person name="de Groot N.N."/>
        </authorList>
    </citation>
    <scope>NUCLEOTIDE SEQUENCE [LARGE SCALE GENOMIC DNA]</scope>
    <source>
        <strain evidence="2 3">DSM 378</strain>
    </source>
</reference>
<organism evidence="2 3">
    <name type="scientific">Azotobacter beijerinckii</name>
    <dbReference type="NCBI Taxonomy" id="170623"/>
    <lineage>
        <taxon>Bacteria</taxon>
        <taxon>Pseudomonadati</taxon>
        <taxon>Pseudomonadota</taxon>
        <taxon>Gammaproteobacteria</taxon>
        <taxon>Pseudomonadales</taxon>
        <taxon>Pseudomonadaceae</taxon>
        <taxon>Azotobacter</taxon>
    </lineage>
</organism>